<feature type="region of interest" description="Disordered" evidence="1">
    <location>
        <begin position="206"/>
        <end position="227"/>
    </location>
</feature>
<evidence type="ECO:0000313" key="2">
    <source>
        <dbReference type="EMBL" id="KAJ2902226.1"/>
    </source>
</evidence>
<dbReference type="AlphaFoldDB" id="A0AAD5RYR5"/>
<reference evidence="2" key="1">
    <citation type="submission" date="2022-07" db="EMBL/GenBank/DDBJ databases">
        <title>Draft genome sequence of Zalerion maritima ATCC 34329, a (micro)plastics degrading marine fungus.</title>
        <authorList>
            <person name="Paco A."/>
            <person name="Goncalves M.F.M."/>
            <person name="Rocha-Santos T.A.P."/>
            <person name="Alves A."/>
        </authorList>
    </citation>
    <scope>NUCLEOTIDE SEQUENCE</scope>
    <source>
        <strain evidence="2">ATCC 34329</strain>
    </source>
</reference>
<evidence type="ECO:0000313" key="3">
    <source>
        <dbReference type="Proteomes" id="UP001201980"/>
    </source>
</evidence>
<keyword evidence="3" id="KW-1185">Reference proteome</keyword>
<evidence type="ECO:0000256" key="1">
    <source>
        <dbReference type="SAM" id="MobiDB-lite"/>
    </source>
</evidence>
<sequence>MKAKASERQKNLEARLRGTNEYKGIRKEGMDIAVAHKKFKYPEEGARGQDQSKPFAEKETVTSCSTVNGRVISAAYGYFYAINYFFSSCLRKRGYGFLGQTRFSSAGARTMEGVNAQHVPATARDIAPDHDSQTETGNGHTPVVALATSLMNIFLQAPQLVVRSLVRRPKGRRRERKPGVVEVNGAFACLSLLVSTDTDLRRAKKGSFGTLGNNDNRPGSLMRGFHP</sequence>
<gene>
    <name evidence="2" type="ORF">MKZ38_000828</name>
</gene>
<accession>A0AAD5RYR5</accession>
<protein>
    <submittedName>
        <fullName evidence="2">Uncharacterized protein</fullName>
    </submittedName>
</protein>
<dbReference type="EMBL" id="JAKWBI020000119">
    <property type="protein sequence ID" value="KAJ2902226.1"/>
    <property type="molecule type" value="Genomic_DNA"/>
</dbReference>
<proteinExistence type="predicted"/>
<name>A0AAD5RYR5_9PEZI</name>
<dbReference type="Proteomes" id="UP001201980">
    <property type="component" value="Unassembled WGS sequence"/>
</dbReference>
<organism evidence="2 3">
    <name type="scientific">Zalerion maritima</name>
    <dbReference type="NCBI Taxonomy" id="339359"/>
    <lineage>
        <taxon>Eukaryota</taxon>
        <taxon>Fungi</taxon>
        <taxon>Dikarya</taxon>
        <taxon>Ascomycota</taxon>
        <taxon>Pezizomycotina</taxon>
        <taxon>Sordariomycetes</taxon>
        <taxon>Lulworthiomycetidae</taxon>
        <taxon>Lulworthiales</taxon>
        <taxon>Lulworthiaceae</taxon>
        <taxon>Zalerion</taxon>
    </lineage>
</organism>
<comment type="caution">
    <text evidence="2">The sequence shown here is derived from an EMBL/GenBank/DDBJ whole genome shotgun (WGS) entry which is preliminary data.</text>
</comment>